<accession>A0A2S0VLF2</accession>
<dbReference type="Proteomes" id="UP000244441">
    <property type="component" value="Chromosome"/>
</dbReference>
<name>A0A2S0VLF2_9ALTE</name>
<dbReference type="RefSeq" id="WP_108601019.1">
    <property type="nucleotide sequence ID" value="NZ_CP026604.1"/>
</dbReference>
<evidence type="ECO:0000313" key="1">
    <source>
        <dbReference type="EMBL" id="AWB64940.1"/>
    </source>
</evidence>
<keyword evidence="2" id="KW-1185">Reference proteome</keyword>
<protein>
    <submittedName>
        <fullName evidence="1">Uncharacterized protein</fullName>
    </submittedName>
</protein>
<sequence>MPNLRIAGLNNWGDYFSGNRKYPDVTVEPVAADITDLDQLAEHIEIFDTCINAKITAITNAYGGINTWLEGLDDINIDDNEPVILIPTGGKNQQWFINAYNGTTQYGGNNIWWVDLINDGANVIMAVCEDERAAYTEAVATLNPRPQIVGYPGAGIGWGRFACMKIQQALGVSCWMVDDRVHHLSQGEWGAKGNRIATCDELQKLQTALDGQRNNNWKHVLYSYPFTNSAVATYLSANYGSHAINGPSSFGVLKSLSAITFSRGFVFCKEDLSLHQVLENCVYDPKLVGDEDAKITSFVATDTHNPQYQNQALNEGALPAKKRNMINNLVNLTCFEVPTADNQGWRTLTWDILRDEYHFLNKIDLIKMQDAALYNLLAVILVGYTELVEKPSIKCFHTGVNAHRLRQIMTGIFEHW</sequence>
<reference evidence="1 2" key="1">
    <citation type="submission" date="2018-01" db="EMBL/GenBank/DDBJ databases">
        <title>Genome sequence of a Cantenovulum-like bacteria.</title>
        <authorList>
            <person name="Tan W.R."/>
            <person name="Lau N.-S."/>
            <person name="Go F."/>
            <person name="Amirul A.-A.A."/>
        </authorList>
    </citation>
    <scope>NUCLEOTIDE SEQUENCE [LARGE SCALE GENOMIC DNA]</scope>
    <source>
        <strain evidence="1 2">CCB-QB4</strain>
    </source>
</reference>
<evidence type="ECO:0000313" key="2">
    <source>
        <dbReference type="Proteomes" id="UP000244441"/>
    </source>
</evidence>
<dbReference type="EMBL" id="CP026604">
    <property type="protein sequence ID" value="AWB64940.1"/>
    <property type="molecule type" value="Genomic_DNA"/>
</dbReference>
<proteinExistence type="predicted"/>
<dbReference type="AlphaFoldDB" id="A0A2S0VLF2"/>
<gene>
    <name evidence="1" type="ORF">C2869_00115</name>
</gene>
<dbReference type="KEGG" id="cate:C2869_00115"/>
<dbReference type="OrthoDB" id="9891238at2"/>
<organism evidence="1 2">
    <name type="scientific">Saccharobesus litoralis</name>
    <dbReference type="NCBI Taxonomy" id="2172099"/>
    <lineage>
        <taxon>Bacteria</taxon>
        <taxon>Pseudomonadati</taxon>
        <taxon>Pseudomonadota</taxon>
        <taxon>Gammaproteobacteria</taxon>
        <taxon>Alteromonadales</taxon>
        <taxon>Alteromonadaceae</taxon>
        <taxon>Saccharobesus</taxon>
    </lineage>
</organism>